<proteinExistence type="predicted"/>
<comment type="caution">
    <text evidence="2">The sequence shown here is derived from an EMBL/GenBank/DDBJ whole genome shotgun (WGS) entry which is preliminary data.</text>
</comment>
<evidence type="ECO:0000256" key="1">
    <source>
        <dbReference type="SAM" id="Phobius"/>
    </source>
</evidence>
<keyword evidence="3" id="KW-1185">Reference proteome</keyword>
<sequence>MHAKCFPCIQMDPVHQRSQFQVWRGGNNGRRCRIMLMMGSIVNTTRKDRSSPHILLSLLLLSLFLSKCLKLLFLLFFSAFWAFWKVS</sequence>
<keyword evidence="1" id="KW-0472">Membrane</keyword>
<feature type="transmembrane region" description="Helical" evidence="1">
    <location>
        <begin position="54"/>
        <end position="84"/>
    </location>
</feature>
<protein>
    <submittedName>
        <fullName evidence="2">Uncharacterized protein</fullName>
    </submittedName>
</protein>
<keyword evidence="1" id="KW-1133">Transmembrane helix</keyword>
<dbReference type="EMBL" id="CATNWA010014556">
    <property type="protein sequence ID" value="CAI9573327.1"/>
    <property type="molecule type" value="Genomic_DNA"/>
</dbReference>
<evidence type="ECO:0000313" key="3">
    <source>
        <dbReference type="Proteomes" id="UP001162483"/>
    </source>
</evidence>
<reference evidence="2" key="1">
    <citation type="submission" date="2023-05" db="EMBL/GenBank/DDBJ databases">
        <authorList>
            <person name="Stuckert A."/>
        </authorList>
    </citation>
    <scope>NUCLEOTIDE SEQUENCE</scope>
</reference>
<accession>A0ABN9DLJ2</accession>
<dbReference type="Proteomes" id="UP001162483">
    <property type="component" value="Unassembled WGS sequence"/>
</dbReference>
<evidence type="ECO:0000313" key="2">
    <source>
        <dbReference type="EMBL" id="CAI9573327.1"/>
    </source>
</evidence>
<name>A0ABN9DLJ2_9NEOB</name>
<gene>
    <name evidence="2" type="ORF">SPARVUS_LOCUS7661692</name>
</gene>
<organism evidence="2 3">
    <name type="scientific">Staurois parvus</name>
    <dbReference type="NCBI Taxonomy" id="386267"/>
    <lineage>
        <taxon>Eukaryota</taxon>
        <taxon>Metazoa</taxon>
        <taxon>Chordata</taxon>
        <taxon>Craniata</taxon>
        <taxon>Vertebrata</taxon>
        <taxon>Euteleostomi</taxon>
        <taxon>Amphibia</taxon>
        <taxon>Batrachia</taxon>
        <taxon>Anura</taxon>
        <taxon>Neobatrachia</taxon>
        <taxon>Ranoidea</taxon>
        <taxon>Ranidae</taxon>
        <taxon>Staurois</taxon>
    </lineage>
</organism>
<keyword evidence="1" id="KW-0812">Transmembrane</keyword>